<feature type="signal peptide" evidence="2">
    <location>
        <begin position="1"/>
        <end position="24"/>
    </location>
</feature>
<reference evidence="4 5" key="1">
    <citation type="submission" date="2017-04" db="EMBL/GenBank/DDBJ databases">
        <authorList>
            <person name="Afonso C.L."/>
            <person name="Miller P.J."/>
            <person name="Scott M.A."/>
            <person name="Spackman E."/>
            <person name="Goraichik I."/>
            <person name="Dimitrov K.M."/>
            <person name="Suarez D.L."/>
            <person name="Swayne D.E."/>
        </authorList>
    </citation>
    <scope>NUCLEOTIDE SEQUENCE [LARGE SCALE GENOMIC DNA]</scope>
    <source>
        <strain evidence="4 5">DSM 43828</strain>
    </source>
</reference>
<dbReference type="AlphaFoldDB" id="A0A1Y5XZT9"/>
<dbReference type="Proteomes" id="UP000192674">
    <property type="component" value="Unassembled WGS sequence"/>
</dbReference>
<evidence type="ECO:0000313" key="5">
    <source>
        <dbReference type="Proteomes" id="UP000192674"/>
    </source>
</evidence>
<gene>
    <name evidence="4" type="ORF">SAMN05661093_07582</name>
</gene>
<evidence type="ECO:0000256" key="2">
    <source>
        <dbReference type="SAM" id="SignalP"/>
    </source>
</evidence>
<dbReference type="EMBL" id="FWXV01000008">
    <property type="protein sequence ID" value="SMD22760.1"/>
    <property type="molecule type" value="Genomic_DNA"/>
</dbReference>
<keyword evidence="5" id="KW-1185">Reference proteome</keyword>
<feature type="domain" description="Glucose/Sorbosone dehydrogenase" evidence="3">
    <location>
        <begin position="37"/>
        <end position="324"/>
    </location>
</feature>
<dbReference type="SUPFAM" id="SSF50952">
    <property type="entry name" value="Soluble quinoprotein glucose dehydrogenase"/>
    <property type="match status" value="1"/>
</dbReference>
<dbReference type="InterPro" id="IPR011041">
    <property type="entry name" value="Quinoprot_gluc/sorb_DH_b-prop"/>
</dbReference>
<evidence type="ECO:0000313" key="4">
    <source>
        <dbReference type="EMBL" id="SMD22760.1"/>
    </source>
</evidence>
<feature type="compositionally biased region" description="Basic and acidic residues" evidence="1">
    <location>
        <begin position="330"/>
        <end position="340"/>
    </location>
</feature>
<feature type="region of interest" description="Disordered" evidence="1">
    <location>
        <begin position="319"/>
        <end position="340"/>
    </location>
</feature>
<sequence>MKKSQITALLLAVFLVAVPQGASAVPIAATEVATSLRVPWAVAFLPDKSALVAERDTGRILSIKGGTVREVAKISGVQVNGEGGLLGIAVSPKYTTDRYIYVYYTTELDNRIVRLRLGESPKVIVKGIPVAGAQIGGRLAFGPDGFLYAGTGDAANSDSAQDPKSLGGKILRMTPDGKPAPGNPFRSLVYSMGHRNVQGLAWDAKGRMYASELGQQDLDEVNLIQAGKNYGWPECEGPCTNKKYVNPLVTWAVDQASPSGIAVYKGNLYVTALRGERLWKSKIKTDGTLAKPEAILKGTYGRLREAVVAPDGKLWIATTNRDGNGGTPRPTDDRIISTDG</sequence>
<dbReference type="RefSeq" id="WP_084431527.1">
    <property type="nucleotide sequence ID" value="NZ_FWXV01000008.1"/>
</dbReference>
<dbReference type="InterPro" id="IPR011042">
    <property type="entry name" value="6-blade_b-propeller_TolB-like"/>
</dbReference>
<dbReference type="OrthoDB" id="9770043at2"/>
<evidence type="ECO:0000256" key="1">
    <source>
        <dbReference type="SAM" id="MobiDB-lite"/>
    </source>
</evidence>
<dbReference type="Pfam" id="PF07995">
    <property type="entry name" value="GSDH"/>
    <property type="match status" value="1"/>
</dbReference>
<accession>A0A1Y5XZT9</accession>
<protein>
    <submittedName>
        <fullName evidence="4">Glucose/arabinose dehydrogenase, beta-propeller fold</fullName>
    </submittedName>
</protein>
<organism evidence="4 5">
    <name type="scientific">Kibdelosporangium aridum</name>
    <dbReference type="NCBI Taxonomy" id="2030"/>
    <lineage>
        <taxon>Bacteria</taxon>
        <taxon>Bacillati</taxon>
        <taxon>Actinomycetota</taxon>
        <taxon>Actinomycetes</taxon>
        <taxon>Pseudonocardiales</taxon>
        <taxon>Pseudonocardiaceae</taxon>
        <taxon>Kibdelosporangium</taxon>
    </lineage>
</organism>
<evidence type="ECO:0000259" key="3">
    <source>
        <dbReference type="Pfam" id="PF07995"/>
    </source>
</evidence>
<dbReference type="Gene3D" id="2.120.10.30">
    <property type="entry name" value="TolB, C-terminal domain"/>
    <property type="match status" value="1"/>
</dbReference>
<name>A0A1Y5XZT9_KIBAR</name>
<dbReference type="PANTHER" id="PTHR19328">
    <property type="entry name" value="HEDGEHOG-INTERACTING PROTEIN"/>
    <property type="match status" value="1"/>
</dbReference>
<keyword evidence="2" id="KW-0732">Signal</keyword>
<dbReference type="InterPro" id="IPR012938">
    <property type="entry name" value="Glc/Sorbosone_DH"/>
</dbReference>
<proteinExistence type="predicted"/>
<feature type="chain" id="PRO_5012802866" evidence="2">
    <location>
        <begin position="25"/>
        <end position="340"/>
    </location>
</feature>
<dbReference type="PANTHER" id="PTHR19328:SF13">
    <property type="entry name" value="HIPL1 PROTEIN"/>
    <property type="match status" value="1"/>
</dbReference>